<dbReference type="SUPFAM" id="SSF56925">
    <property type="entry name" value="OMPA-like"/>
    <property type="match status" value="1"/>
</dbReference>
<dbReference type="EMBL" id="JAUOZS010000001">
    <property type="protein sequence ID" value="MDT8900929.1"/>
    <property type="molecule type" value="Genomic_DNA"/>
</dbReference>
<feature type="signal peptide" evidence="1">
    <location>
        <begin position="1"/>
        <end position="20"/>
    </location>
</feature>
<evidence type="ECO:0000313" key="3">
    <source>
        <dbReference type="Proteomes" id="UP001254848"/>
    </source>
</evidence>
<keyword evidence="3" id="KW-1185">Reference proteome</keyword>
<dbReference type="Proteomes" id="UP001254848">
    <property type="component" value="Unassembled WGS sequence"/>
</dbReference>
<keyword evidence="1" id="KW-0732">Signal</keyword>
<gene>
    <name evidence="2" type="ORF">Q4T40_06755</name>
</gene>
<proteinExistence type="predicted"/>
<evidence type="ECO:0000313" key="2">
    <source>
        <dbReference type="EMBL" id="MDT8900929.1"/>
    </source>
</evidence>
<organism evidence="2 3">
    <name type="scientific">Anaeroselena agilis</name>
    <dbReference type="NCBI Taxonomy" id="3063788"/>
    <lineage>
        <taxon>Bacteria</taxon>
        <taxon>Bacillati</taxon>
        <taxon>Bacillota</taxon>
        <taxon>Negativicutes</taxon>
        <taxon>Acetonemataceae</taxon>
        <taxon>Anaeroselena</taxon>
    </lineage>
</organism>
<comment type="caution">
    <text evidence="2">The sequence shown here is derived from an EMBL/GenBank/DDBJ whole genome shotgun (WGS) entry which is preliminary data.</text>
</comment>
<sequence length="220" mass="23950">MKKVILSMVFLLVFSVTAFASPVTDLAPGKVGIDLTYRTGPSMKLSNDSGSVDPKGKGNLDFGVTIGIADKWGIQYRQWDTTGKTWTNQGGNPETDKAYFKEANILYTLDKNLAAYIGFTQSKLTIEEGATTYGGKNKNKVQVGLIGKAPLGNNLTGYASIGAGSDLFNWEVGLSTKVWENAEFNVSYRGVKVNKLELDNLTPKFDYDVKGFGFGLNVKF</sequence>
<name>A0ABU3NVT3_9FIRM</name>
<feature type="chain" id="PRO_5047258709" evidence="1">
    <location>
        <begin position="21"/>
        <end position="220"/>
    </location>
</feature>
<accession>A0ABU3NVT3</accession>
<dbReference type="RefSeq" id="WP_413779460.1">
    <property type="nucleotide sequence ID" value="NZ_JAUOZS010000001.1"/>
</dbReference>
<protein>
    <submittedName>
        <fullName evidence="2">Outer membrane beta-barrel protein</fullName>
    </submittedName>
</protein>
<reference evidence="2 3" key="1">
    <citation type="submission" date="2023-07" db="EMBL/GenBank/DDBJ databases">
        <title>The novel representative of Negativicutes class, Anaeroselena agilis gen. nov. sp. nov.</title>
        <authorList>
            <person name="Prokofeva M.I."/>
            <person name="Elcheninov A.G."/>
            <person name="Klyukina A."/>
            <person name="Kublanov I.V."/>
            <person name="Frolov E.N."/>
            <person name="Podosokorskaya O.A."/>
        </authorList>
    </citation>
    <scope>NUCLEOTIDE SEQUENCE [LARGE SCALE GENOMIC DNA]</scope>
    <source>
        <strain evidence="2 3">4137-cl</strain>
    </source>
</reference>
<evidence type="ECO:0000256" key="1">
    <source>
        <dbReference type="SAM" id="SignalP"/>
    </source>
</evidence>
<dbReference type="InterPro" id="IPR011250">
    <property type="entry name" value="OMP/PagP_B-barrel"/>
</dbReference>